<proteinExistence type="predicted"/>
<dbReference type="PANTHER" id="PTHR43401:SF2">
    <property type="entry name" value="L-THREONINE 3-DEHYDROGENASE"/>
    <property type="match status" value="1"/>
</dbReference>
<dbReference type="SUPFAM" id="SSF50129">
    <property type="entry name" value="GroES-like"/>
    <property type="match status" value="1"/>
</dbReference>
<name>A0ABN8HL75_9NEOP</name>
<sequence length="409" mass="44267">MIKAIRKLSKSPGYYFERSPTVSASVGTMSKLCRQVSIESPGPALRECVFSFDVPVPDVPMYGARIRVAYAGACYRATRTRSASVCSTSSVSSISSLGGDTEAYGCHVATPAHKGLRDGALFPGYEVAGVVDAVGKAAERVDGIAEGTRIVLYPYEGVPHGYADYIVVPDFKCLVRVPDRLPLSVAAMLPTGALLATNTVQMASECLNTVFMGPERRDTATVLIVGTGGLALWALRIATHHFKRSQYHDRIRTTVATLKDEGFALAKESDKISVVQWSEDLYERQLIERTTDACGGPVDIVLNFGTTSRSLHRSLQCLAPGGMVLVTEDVGDKLMPKFAKKAEEMRVHIVVVPNGSIEQLKELVQLVASGEIEPPPHSVFPAEDAQEVVRKLCNSEINGRAILKFHNVD</sequence>
<evidence type="ECO:0000256" key="2">
    <source>
        <dbReference type="ARBA" id="ARBA00022833"/>
    </source>
</evidence>
<evidence type="ECO:0000256" key="1">
    <source>
        <dbReference type="ARBA" id="ARBA00022723"/>
    </source>
</evidence>
<dbReference type="InterPro" id="IPR036291">
    <property type="entry name" value="NAD(P)-bd_dom_sf"/>
</dbReference>
<keyword evidence="3" id="KW-0560">Oxidoreductase</keyword>
<dbReference type="EMBL" id="OW152813">
    <property type="protein sequence ID" value="CAH2035668.1"/>
    <property type="molecule type" value="Genomic_DNA"/>
</dbReference>
<dbReference type="Gene3D" id="3.90.180.10">
    <property type="entry name" value="Medium-chain alcohol dehydrogenases, catalytic domain"/>
    <property type="match status" value="1"/>
</dbReference>
<keyword evidence="6" id="KW-1185">Reference proteome</keyword>
<reference evidence="5" key="1">
    <citation type="submission" date="2022-03" db="EMBL/GenBank/DDBJ databases">
        <authorList>
            <person name="Martin H S."/>
        </authorList>
    </citation>
    <scope>NUCLEOTIDE SEQUENCE</scope>
</reference>
<dbReference type="Proteomes" id="UP000837857">
    <property type="component" value="Chromosome 1"/>
</dbReference>
<gene>
    <name evidence="5" type="ORF">IPOD504_LOCUS652</name>
</gene>
<keyword evidence="1" id="KW-0479">Metal-binding</keyword>
<feature type="non-terminal residue" evidence="5">
    <location>
        <position position="1"/>
    </location>
</feature>
<evidence type="ECO:0000313" key="6">
    <source>
        <dbReference type="Proteomes" id="UP000837857"/>
    </source>
</evidence>
<dbReference type="SUPFAM" id="SSF51735">
    <property type="entry name" value="NAD(P)-binding Rossmann-fold domains"/>
    <property type="match status" value="1"/>
</dbReference>
<dbReference type="InterPro" id="IPR011032">
    <property type="entry name" value="GroES-like_sf"/>
</dbReference>
<evidence type="ECO:0000256" key="3">
    <source>
        <dbReference type="ARBA" id="ARBA00023002"/>
    </source>
</evidence>
<dbReference type="InterPro" id="IPR020843">
    <property type="entry name" value="ER"/>
</dbReference>
<feature type="domain" description="Enoyl reductase (ER)" evidence="4">
    <location>
        <begin position="42"/>
        <end position="403"/>
    </location>
</feature>
<evidence type="ECO:0000259" key="4">
    <source>
        <dbReference type="SMART" id="SM00829"/>
    </source>
</evidence>
<dbReference type="InterPro" id="IPR050129">
    <property type="entry name" value="Zn_alcohol_dh"/>
</dbReference>
<dbReference type="Pfam" id="PF13602">
    <property type="entry name" value="ADH_zinc_N_2"/>
    <property type="match status" value="1"/>
</dbReference>
<keyword evidence="2" id="KW-0862">Zinc</keyword>
<dbReference type="PANTHER" id="PTHR43401">
    <property type="entry name" value="L-THREONINE 3-DEHYDROGENASE"/>
    <property type="match status" value="1"/>
</dbReference>
<accession>A0ABN8HL75</accession>
<dbReference type="SMART" id="SM00829">
    <property type="entry name" value="PKS_ER"/>
    <property type="match status" value="1"/>
</dbReference>
<protein>
    <recommendedName>
        <fullName evidence="4">Enoyl reductase (ER) domain-containing protein</fullName>
    </recommendedName>
</protein>
<organism evidence="5 6">
    <name type="scientific">Iphiclides podalirius</name>
    <name type="common">scarce swallowtail</name>
    <dbReference type="NCBI Taxonomy" id="110791"/>
    <lineage>
        <taxon>Eukaryota</taxon>
        <taxon>Metazoa</taxon>
        <taxon>Ecdysozoa</taxon>
        <taxon>Arthropoda</taxon>
        <taxon>Hexapoda</taxon>
        <taxon>Insecta</taxon>
        <taxon>Pterygota</taxon>
        <taxon>Neoptera</taxon>
        <taxon>Endopterygota</taxon>
        <taxon>Lepidoptera</taxon>
        <taxon>Glossata</taxon>
        <taxon>Ditrysia</taxon>
        <taxon>Papilionoidea</taxon>
        <taxon>Papilionidae</taxon>
        <taxon>Papilioninae</taxon>
        <taxon>Iphiclides</taxon>
    </lineage>
</organism>
<evidence type="ECO:0000313" key="5">
    <source>
        <dbReference type="EMBL" id="CAH2035668.1"/>
    </source>
</evidence>